<dbReference type="CDD" id="cd03484">
    <property type="entry name" value="MutL_Trans_hPMS_2_like"/>
    <property type="match status" value="1"/>
</dbReference>
<dbReference type="GO" id="GO:0016887">
    <property type="term" value="F:ATP hydrolysis activity"/>
    <property type="evidence" value="ECO:0007669"/>
    <property type="project" value="InterPro"/>
</dbReference>
<evidence type="ECO:0008006" key="5">
    <source>
        <dbReference type="Google" id="ProtNLM"/>
    </source>
</evidence>
<dbReference type="SMART" id="SM01340">
    <property type="entry name" value="DNA_mis_repair"/>
    <property type="match status" value="1"/>
</dbReference>
<dbReference type="PANTHER" id="PTHR10073:SF52">
    <property type="entry name" value="MISMATCH REPAIR ENDONUCLEASE PMS2"/>
    <property type="match status" value="1"/>
</dbReference>
<proteinExistence type="predicted"/>
<sequence length="628" mass="71830">TSEKESNVSNIAALEENGFSEQDLTVFQIKGFVSSCAHGQGRGASDRQYYYINSRPCEPKKVIKVVNEVYHQFNQHQNPFVLLDITVSRDCVDVNVTPDKRQIFLEHEKLLIYMIKTLMLETYKNIPSTYTLNNVSISSLSPKNQINLPKLGIASTLSQWRHTLDKRSTVEDDEDQSHPAKKPCLNSPLPYQQFKSPTSINENVSTSKLQEKFKHTKIIPIAPIENIHSKLKKNLGESNDVSSYTSDSNLREISDSKHCSKTPMLCKERINILNNELNFIKFANPENKGITDSNIELDTNKINNIYEELEKNKTNNEQIKYCEHKTEKIVNLKASSNDELGKQEVNKFMGFNIIEESNTESAKVLTESIEVLVDKTDVSDFTDRASTTLDLNMDGLRKLLTNRGGRKNSNDKALVRFRATIDPTKNQQAEHELSREISKEMFSKMEVIGQFNLGFIIARLDSDLFIIDQHASDEKYNFETLQKSTTILNQKLVIPQQLNLTAVNEYILLENLDVFKANGFEFDIDENAQTSRKVSLKTIPMSRNWTFGKEDIDELIFMLQDAPHTFCRPSRVRAMFASRACRKSVMIGTALSHSDMKRLISNMGNIEHPWNCPHGRPTMRHLLNLDYM</sequence>
<dbReference type="SMART" id="SM00853">
    <property type="entry name" value="MutL_C"/>
    <property type="match status" value="1"/>
</dbReference>
<dbReference type="FunFam" id="3.30.1370.100:FF:000001">
    <property type="entry name" value="Mismatch repair endonuclease pms1, putative"/>
    <property type="match status" value="1"/>
</dbReference>
<evidence type="ECO:0000259" key="3">
    <source>
        <dbReference type="SMART" id="SM01340"/>
    </source>
</evidence>
<accession>A0A1B6DPV6</accession>
<dbReference type="SUPFAM" id="SSF118116">
    <property type="entry name" value="DNA mismatch repair protein MutL"/>
    <property type="match status" value="1"/>
</dbReference>
<dbReference type="InterPro" id="IPR042121">
    <property type="entry name" value="MutL_C_regsub"/>
</dbReference>
<dbReference type="Pfam" id="PF08676">
    <property type="entry name" value="MutL_C"/>
    <property type="match status" value="1"/>
</dbReference>
<protein>
    <recommendedName>
        <fullName evidence="5">MutL C-terminal dimerisation domain-containing protein</fullName>
    </recommendedName>
</protein>
<name>A0A1B6DPV6_9HEMI</name>
<dbReference type="InterPro" id="IPR038973">
    <property type="entry name" value="MutL/Mlh/Pms-like"/>
</dbReference>
<evidence type="ECO:0000259" key="2">
    <source>
        <dbReference type="SMART" id="SM00853"/>
    </source>
</evidence>
<dbReference type="GO" id="GO:0030983">
    <property type="term" value="F:mismatched DNA binding"/>
    <property type="evidence" value="ECO:0007669"/>
    <property type="project" value="InterPro"/>
</dbReference>
<dbReference type="Pfam" id="PF01119">
    <property type="entry name" value="DNA_mis_repair"/>
    <property type="match status" value="1"/>
</dbReference>
<dbReference type="Gene3D" id="3.30.1540.20">
    <property type="entry name" value="MutL, C-terminal domain, dimerisation subdomain"/>
    <property type="match status" value="1"/>
</dbReference>
<dbReference type="InterPro" id="IPR020568">
    <property type="entry name" value="Ribosomal_Su5_D2-typ_SF"/>
</dbReference>
<dbReference type="GO" id="GO:0006298">
    <property type="term" value="P:mismatch repair"/>
    <property type="evidence" value="ECO:0007669"/>
    <property type="project" value="InterPro"/>
</dbReference>
<reference evidence="4" key="1">
    <citation type="submission" date="2015-12" db="EMBL/GenBank/DDBJ databases">
        <title>De novo transcriptome assembly of four potential Pierce s Disease insect vectors from Arizona vineyards.</title>
        <authorList>
            <person name="Tassone E.E."/>
        </authorList>
    </citation>
    <scope>NUCLEOTIDE SEQUENCE</scope>
</reference>
<dbReference type="GO" id="GO:0032389">
    <property type="term" value="C:MutLalpha complex"/>
    <property type="evidence" value="ECO:0007669"/>
    <property type="project" value="TreeGrafter"/>
</dbReference>
<dbReference type="InterPro" id="IPR014721">
    <property type="entry name" value="Ribsml_uS5_D2-typ_fold_subgr"/>
</dbReference>
<dbReference type="PANTHER" id="PTHR10073">
    <property type="entry name" value="DNA MISMATCH REPAIR PROTEIN MLH, PMS, MUTL"/>
    <property type="match status" value="1"/>
</dbReference>
<gene>
    <name evidence="4" type="ORF">g.39419</name>
</gene>
<dbReference type="AlphaFoldDB" id="A0A1B6DPV6"/>
<dbReference type="Gene3D" id="3.30.230.10">
    <property type="match status" value="1"/>
</dbReference>
<feature type="domain" description="MutL C-terminal dimerisation" evidence="2">
    <location>
        <begin position="447"/>
        <end position="591"/>
    </location>
</feature>
<dbReference type="InterPro" id="IPR037198">
    <property type="entry name" value="MutL_C_sf"/>
</dbReference>
<dbReference type="SUPFAM" id="SSF54211">
    <property type="entry name" value="Ribosomal protein S5 domain 2-like"/>
    <property type="match status" value="1"/>
</dbReference>
<dbReference type="InterPro" id="IPR042120">
    <property type="entry name" value="MutL_C_dimsub"/>
</dbReference>
<feature type="region of interest" description="Disordered" evidence="1">
    <location>
        <begin position="167"/>
        <end position="189"/>
    </location>
</feature>
<feature type="domain" description="DNA mismatch repair protein S5" evidence="3">
    <location>
        <begin position="11"/>
        <end position="124"/>
    </location>
</feature>
<evidence type="ECO:0000313" key="4">
    <source>
        <dbReference type="EMBL" id="JAS27653.1"/>
    </source>
</evidence>
<feature type="non-terminal residue" evidence="4">
    <location>
        <position position="1"/>
    </location>
</feature>
<dbReference type="InterPro" id="IPR013507">
    <property type="entry name" value="DNA_mismatch_S5_2-like"/>
</dbReference>
<dbReference type="GO" id="GO:0140664">
    <property type="term" value="F:ATP-dependent DNA damage sensor activity"/>
    <property type="evidence" value="ECO:0007669"/>
    <property type="project" value="InterPro"/>
</dbReference>
<evidence type="ECO:0000256" key="1">
    <source>
        <dbReference type="SAM" id="MobiDB-lite"/>
    </source>
</evidence>
<dbReference type="Gene3D" id="3.30.1370.100">
    <property type="entry name" value="MutL, C-terminal domain, regulatory subdomain"/>
    <property type="match status" value="1"/>
</dbReference>
<dbReference type="InterPro" id="IPR014790">
    <property type="entry name" value="MutL_C"/>
</dbReference>
<dbReference type="EMBL" id="GEDC01009645">
    <property type="protein sequence ID" value="JAS27653.1"/>
    <property type="molecule type" value="Transcribed_RNA"/>
</dbReference>
<organism evidence="4">
    <name type="scientific">Clastoptera arizonana</name>
    <name type="common">Arizona spittle bug</name>
    <dbReference type="NCBI Taxonomy" id="38151"/>
    <lineage>
        <taxon>Eukaryota</taxon>
        <taxon>Metazoa</taxon>
        <taxon>Ecdysozoa</taxon>
        <taxon>Arthropoda</taxon>
        <taxon>Hexapoda</taxon>
        <taxon>Insecta</taxon>
        <taxon>Pterygota</taxon>
        <taxon>Neoptera</taxon>
        <taxon>Paraneoptera</taxon>
        <taxon>Hemiptera</taxon>
        <taxon>Auchenorrhyncha</taxon>
        <taxon>Cercopoidea</taxon>
        <taxon>Clastopteridae</taxon>
        <taxon>Clastoptera</taxon>
    </lineage>
</organism>
<dbReference type="GO" id="GO:0005524">
    <property type="term" value="F:ATP binding"/>
    <property type="evidence" value="ECO:0007669"/>
    <property type="project" value="InterPro"/>
</dbReference>